<feature type="binding site" evidence="17">
    <location>
        <begin position="106"/>
        <end position="110"/>
    </location>
    <ligand>
        <name>NAD(+)</name>
        <dbReference type="ChEBI" id="CHEBI:57540"/>
    </ligand>
</feature>
<evidence type="ECO:0000256" key="15">
    <source>
        <dbReference type="ARBA" id="ARBA00023239"/>
    </source>
</evidence>
<comment type="catalytic activity">
    <reaction evidence="1 17">
        <text>7-phospho-2-dehydro-3-deoxy-D-arabino-heptonate = 3-dehydroquinate + phosphate</text>
        <dbReference type="Rhea" id="RHEA:21968"/>
        <dbReference type="ChEBI" id="CHEBI:32364"/>
        <dbReference type="ChEBI" id="CHEBI:43474"/>
        <dbReference type="ChEBI" id="CHEBI:58394"/>
        <dbReference type="EC" id="4.2.3.4"/>
    </reaction>
</comment>
<evidence type="ECO:0000256" key="5">
    <source>
        <dbReference type="ARBA" id="ARBA00005412"/>
    </source>
</evidence>
<comment type="similarity">
    <text evidence="5 17">Belongs to the sugar phosphate cyclases superfamily. Dehydroquinate synthase family.</text>
</comment>
<evidence type="ECO:0000256" key="10">
    <source>
        <dbReference type="ARBA" id="ARBA00022723"/>
    </source>
</evidence>
<evidence type="ECO:0000256" key="8">
    <source>
        <dbReference type="ARBA" id="ARBA00022490"/>
    </source>
</evidence>
<keyword evidence="21" id="KW-1185">Reference proteome</keyword>
<dbReference type="EMBL" id="JBHSPF010000018">
    <property type="protein sequence ID" value="MFC5628316.1"/>
    <property type="molecule type" value="Genomic_DNA"/>
</dbReference>
<dbReference type="InterPro" id="IPR030963">
    <property type="entry name" value="DHQ_synth_fam"/>
</dbReference>
<dbReference type="Gene3D" id="3.40.50.1970">
    <property type="match status" value="1"/>
</dbReference>
<evidence type="ECO:0000313" key="21">
    <source>
        <dbReference type="Proteomes" id="UP001596143"/>
    </source>
</evidence>
<gene>
    <name evidence="17 20" type="primary">aroB</name>
    <name evidence="20" type="ORF">ACFPTR_05320</name>
</gene>
<dbReference type="InterPro" id="IPR030960">
    <property type="entry name" value="DHQS/DOIS_N"/>
</dbReference>
<evidence type="ECO:0000256" key="14">
    <source>
        <dbReference type="ARBA" id="ARBA00023141"/>
    </source>
</evidence>
<evidence type="ECO:0000256" key="9">
    <source>
        <dbReference type="ARBA" id="ARBA00022605"/>
    </source>
</evidence>
<protein>
    <recommendedName>
        <fullName evidence="7 17">3-dehydroquinate synthase</fullName>
        <shortName evidence="17">DHQS</shortName>
        <ecNumber evidence="6 17">4.2.3.4</ecNumber>
    </recommendedName>
</protein>
<evidence type="ECO:0000259" key="19">
    <source>
        <dbReference type="Pfam" id="PF24621"/>
    </source>
</evidence>
<dbReference type="EC" id="4.2.3.4" evidence="6 17"/>
<feature type="binding site" evidence="17">
    <location>
        <begin position="130"/>
        <end position="131"/>
    </location>
    <ligand>
        <name>NAD(+)</name>
        <dbReference type="ChEBI" id="CHEBI:57540"/>
    </ligand>
</feature>
<feature type="binding site" evidence="17">
    <location>
        <position position="184"/>
    </location>
    <ligand>
        <name>Zn(2+)</name>
        <dbReference type="ChEBI" id="CHEBI:29105"/>
    </ligand>
</feature>
<evidence type="ECO:0000256" key="12">
    <source>
        <dbReference type="ARBA" id="ARBA00022833"/>
    </source>
</evidence>
<comment type="function">
    <text evidence="17">Catalyzes the conversion of 3-deoxy-D-arabino-heptulosonate 7-phosphate (DAHP) to dehydroquinate (DHQ).</text>
</comment>
<dbReference type="NCBIfam" id="TIGR01357">
    <property type="entry name" value="aroB"/>
    <property type="match status" value="1"/>
</dbReference>
<evidence type="ECO:0000256" key="6">
    <source>
        <dbReference type="ARBA" id="ARBA00013031"/>
    </source>
</evidence>
<evidence type="ECO:0000256" key="3">
    <source>
        <dbReference type="ARBA" id="ARBA00004496"/>
    </source>
</evidence>
<dbReference type="GO" id="GO:0003856">
    <property type="term" value="F:3-dehydroquinate synthase activity"/>
    <property type="evidence" value="ECO:0007669"/>
    <property type="project" value="UniProtKB-EC"/>
</dbReference>
<evidence type="ECO:0000256" key="17">
    <source>
        <dbReference type="HAMAP-Rule" id="MF_00110"/>
    </source>
</evidence>
<dbReference type="InterPro" id="IPR050071">
    <property type="entry name" value="Dehydroquinate_synthase"/>
</dbReference>
<keyword evidence="16 17" id="KW-0170">Cobalt</keyword>
<comment type="caution">
    <text evidence="20">The sequence shown here is derived from an EMBL/GenBank/DDBJ whole genome shotgun (WGS) entry which is preliminary data.</text>
</comment>
<evidence type="ECO:0000256" key="11">
    <source>
        <dbReference type="ARBA" id="ARBA00022741"/>
    </source>
</evidence>
<keyword evidence="9 17" id="KW-0028">Amino-acid biosynthesis</keyword>
<comment type="caution">
    <text evidence="17">Lacks conserved residue(s) required for the propagation of feature annotation.</text>
</comment>
<name>A0ABW0U6R0_9BACI</name>
<dbReference type="Pfam" id="PF24621">
    <property type="entry name" value="DHQS_C"/>
    <property type="match status" value="1"/>
</dbReference>
<feature type="binding site" evidence="17">
    <location>
        <position position="247"/>
    </location>
    <ligand>
        <name>Zn(2+)</name>
        <dbReference type="ChEBI" id="CHEBI:29105"/>
    </ligand>
</feature>
<evidence type="ECO:0000313" key="20">
    <source>
        <dbReference type="EMBL" id="MFC5628316.1"/>
    </source>
</evidence>
<evidence type="ECO:0000256" key="2">
    <source>
        <dbReference type="ARBA" id="ARBA00001911"/>
    </source>
</evidence>
<evidence type="ECO:0000256" key="7">
    <source>
        <dbReference type="ARBA" id="ARBA00017684"/>
    </source>
</evidence>
<feature type="domain" description="3-dehydroquinate synthase C-terminal" evidence="19">
    <location>
        <begin position="181"/>
        <end position="323"/>
    </location>
</feature>
<accession>A0ABW0U6R0</accession>
<feature type="binding site" evidence="17">
    <location>
        <position position="151"/>
    </location>
    <ligand>
        <name>NAD(+)</name>
        <dbReference type="ChEBI" id="CHEBI:57540"/>
    </ligand>
</feature>
<keyword evidence="13 17" id="KW-0520">NAD</keyword>
<keyword evidence="8 17" id="KW-0963">Cytoplasm</keyword>
<comment type="subcellular location">
    <subcellularLocation>
        <location evidence="3 17">Cytoplasm</location>
    </subcellularLocation>
</comment>
<keyword evidence="14 17" id="KW-0057">Aromatic amino acid biosynthesis</keyword>
<evidence type="ECO:0000256" key="16">
    <source>
        <dbReference type="ARBA" id="ARBA00023285"/>
    </source>
</evidence>
<organism evidence="20 21">
    <name type="scientific">Aliibacillus thermotolerans</name>
    <dbReference type="NCBI Taxonomy" id="1834418"/>
    <lineage>
        <taxon>Bacteria</taxon>
        <taxon>Bacillati</taxon>
        <taxon>Bacillota</taxon>
        <taxon>Bacilli</taxon>
        <taxon>Bacillales</taxon>
        <taxon>Bacillaceae</taxon>
        <taxon>Aliibacillus</taxon>
    </lineage>
</organism>
<dbReference type="InterPro" id="IPR056179">
    <property type="entry name" value="DHQS_C"/>
</dbReference>
<keyword evidence="10 17" id="KW-0479">Metal-binding</keyword>
<proteinExistence type="inferred from homology"/>
<dbReference type="PANTHER" id="PTHR43622">
    <property type="entry name" value="3-DEHYDROQUINATE SYNTHASE"/>
    <property type="match status" value="1"/>
</dbReference>
<feature type="domain" description="3-dehydroquinate synthase N-terminal" evidence="18">
    <location>
        <begin position="68"/>
        <end position="178"/>
    </location>
</feature>
<dbReference type="InterPro" id="IPR016037">
    <property type="entry name" value="DHQ_synth_AroB"/>
</dbReference>
<dbReference type="PANTHER" id="PTHR43622:SF7">
    <property type="entry name" value="3-DEHYDROQUINATE SYNTHASE, CHLOROPLASTIC"/>
    <property type="match status" value="1"/>
</dbReference>
<dbReference type="Gene3D" id="1.20.1090.10">
    <property type="entry name" value="Dehydroquinate synthase-like - alpha domain"/>
    <property type="match status" value="1"/>
</dbReference>
<keyword evidence="11 17" id="KW-0547">Nucleotide-binding</keyword>
<comment type="cofactor">
    <cofactor evidence="17">
        <name>Co(2+)</name>
        <dbReference type="ChEBI" id="CHEBI:48828"/>
    </cofactor>
    <cofactor evidence="17">
        <name>Zn(2+)</name>
        <dbReference type="ChEBI" id="CHEBI:29105"/>
    </cofactor>
    <text evidence="17">Binds 1 divalent metal cation per subunit. Can use either Co(2+) or Zn(2+).</text>
</comment>
<evidence type="ECO:0000256" key="1">
    <source>
        <dbReference type="ARBA" id="ARBA00001393"/>
    </source>
</evidence>
<dbReference type="SUPFAM" id="SSF56796">
    <property type="entry name" value="Dehydroquinate synthase-like"/>
    <property type="match status" value="1"/>
</dbReference>
<feature type="binding site" evidence="17">
    <location>
        <position position="142"/>
    </location>
    <ligand>
        <name>NAD(+)</name>
        <dbReference type="ChEBI" id="CHEBI:57540"/>
    </ligand>
</feature>
<evidence type="ECO:0000256" key="13">
    <source>
        <dbReference type="ARBA" id="ARBA00023027"/>
    </source>
</evidence>
<comment type="cofactor">
    <cofactor evidence="2 17">
        <name>NAD(+)</name>
        <dbReference type="ChEBI" id="CHEBI:57540"/>
    </cofactor>
</comment>
<dbReference type="RefSeq" id="WP_270897578.1">
    <property type="nucleotide sequence ID" value="NZ_JBHSPF010000018.1"/>
</dbReference>
<dbReference type="PIRSF" id="PIRSF001455">
    <property type="entry name" value="DHQ_synth"/>
    <property type="match status" value="1"/>
</dbReference>
<dbReference type="CDD" id="cd08195">
    <property type="entry name" value="DHQS"/>
    <property type="match status" value="1"/>
</dbReference>
<feature type="binding site" evidence="17">
    <location>
        <position position="264"/>
    </location>
    <ligand>
        <name>Zn(2+)</name>
        <dbReference type="ChEBI" id="CHEBI:29105"/>
    </ligand>
</feature>
<evidence type="ECO:0000259" key="18">
    <source>
        <dbReference type="Pfam" id="PF01761"/>
    </source>
</evidence>
<sequence>MEKFTITTTNDQYDVLIDYGLRHQLDTLCRSILEGRKKALIISDTKVYPLYGEEVKKSLARLLPVAHVTVPNGERAKSLEVYRDLLTTCIEEELDRNSIIIALGGGVIGDIAGFTAATYMRGIPFIQVPTTLLAQDSSVGGKTGINHPLGKNLIGAFHQPSAVVYDIDMLQTLSDKEWLSGFAEMMKHAYIQDPNYLAWLKEHVNTLDDIKKPSIRSSIRRSMKIKATIVEKDEKEAGIRAFLNFGHTLGHALEKVSGYGELTHGEAVACGMLFAMRLSNTLQLSTWDIEEEKAWFQAIGYPVDIVFQYEPEALIEAMRLDKKRTSKGLTFVLLKKAGEPMIQTVKETIVRQLLQRKEASS</sequence>
<reference evidence="21" key="1">
    <citation type="journal article" date="2019" name="Int. J. Syst. Evol. Microbiol.">
        <title>The Global Catalogue of Microorganisms (GCM) 10K type strain sequencing project: providing services to taxonomists for standard genome sequencing and annotation.</title>
        <authorList>
            <consortium name="The Broad Institute Genomics Platform"/>
            <consortium name="The Broad Institute Genome Sequencing Center for Infectious Disease"/>
            <person name="Wu L."/>
            <person name="Ma J."/>
        </authorList>
    </citation>
    <scope>NUCLEOTIDE SEQUENCE [LARGE SCALE GENOMIC DNA]</scope>
    <source>
        <strain evidence="21">CGMCC 1.15790</strain>
    </source>
</reference>
<evidence type="ECO:0000256" key="4">
    <source>
        <dbReference type="ARBA" id="ARBA00004661"/>
    </source>
</evidence>
<dbReference type="HAMAP" id="MF_00110">
    <property type="entry name" value="DHQ_synthase"/>
    <property type="match status" value="1"/>
</dbReference>
<comment type="pathway">
    <text evidence="4 17">Metabolic intermediate biosynthesis; chorismate biosynthesis; chorismate from D-erythrose 4-phosphate and phosphoenolpyruvate: step 2/7.</text>
</comment>
<dbReference type="Pfam" id="PF01761">
    <property type="entry name" value="DHQ_synthase"/>
    <property type="match status" value="1"/>
</dbReference>
<keyword evidence="12 17" id="KW-0862">Zinc</keyword>
<dbReference type="Proteomes" id="UP001596143">
    <property type="component" value="Unassembled WGS sequence"/>
</dbReference>
<keyword evidence="15 17" id="KW-0456">Lyase</keyword>